<dbReference type="InterPro" id="IPR036291">
    <property type="entry name" value="NAD(P)-bd_dom_sf"/>
</dbReference>
<organism evidence="2">
    <name type="scientific">freshwater metagenome</name>
    <dbReference type="NCBI Taxonomy" id="449393"/>
    <lineage>
        <taxon>unclassified sequences</taxon>
        <taxon>metagenomes</taxon>
        <taxon>ecological metagenomes</taxon>
    </lineage>
</organism>
<proteinExistence type="predicted"/>
<evidence type="ECO:0000313" key="4">
    <source>
        <dbReference type="EMBL" id="CAB4722597.1"/>
    </source>
</evidence>
<dbReference type="EMBL" id="CAEZYJ010000101">
    <property type="protein sequence ID" value="CAB4722597.1"/>
    <property type="molecule type" value="Genomic_DNA"/>
</dbReference>
<accession>A0A6J6G7M8</accession>
<evidence type="ECO:0000259" key="1">
    <source>
        <dbReference type="Pfam" id="PF01370"/>
    </source>
</evidence>
<dbReference type="InterPro" id="IPR001509">
    <property type="entry name" value="Epimerase_deHydtase"/>
</dbReference>
<evidence type="ECO:0000313" key="3">
    <source>
        <dbReference type="EMBL" id="CAB4685996.1"/>
    </source>
</evidence>
<dbReference type="Pfam" id="PF01370">
    <property type="entry name" value="Epimerase"/>
    <property type="match status" value="1"/>
</dbReference>
<dbReference type="AlphaFoldDB" id="A0A6J6G7M8"/>
<feature type="domain" description="NAD-dependent epimerase/dehydratase" evidence="1">
    <location>
        <begin position="6"/>
        <end position="254"/>
    </location>
</feature>
<name>A0A6J6G7M8_9ZZZZ</name>
<evidence type="ECO:0000313" key="7">
    <source>
        <dbReference type="EMBL" id="CAB5034043.1"/>
    </source>
</evidence>
<protein>
    <submittedName>
        <fullName evidence="2">Unannotated protein</fullName>
    </submittedName>
</protein>
<dbReference type="EMBL" id="CAEZXH010000049">
    <property type="protein sequence ID" value="CAB4685996.1"/>
    <property type="molecule type" value="Genomic_DNA"/>
</dbReference>
<dbReference type="EMBL" id="CAFBPY010000009">
    <property type="protein sequence ID" value="CAB5034043.1"/>
    <property type="molecule type" value="Genomic_DNA"/>
</dbReference>
<dbReference type="EMBL" id="CAFBLI010000005">
    <property type="protein sequence ID" value="CAB4856077.1"/>
    <property type="molecule type" value="Genomic_DNA"/>
</dbReference>
<dbReference type="EMBL" id="CAEZZS010000002">
    <property type="protein sequence ID" value="CAB4766888.1"/>
    <property type="molecule type" value="Genomic_DNA"/>
</dbReference>
<dbReference type="PANTHER" id="PTHR43245:SF13">
    <property type="entry name" value="UDP-D-APIOSE_UDP-D-XYLOSE SYNTHASE 2"/>
    <property type="match status" value="1"/>
</dbReference>
<dbReference type="SUPFAM" id="SSF51735">
    <property type="entry name" value="NAD(P)-binding Rossmann-fold domains"/>
    <property type="match status" value="1"/>
</dbReference>
<evidence type="ECO:0000313" key="5">
    <source>
        <dbReference type="EMBL" id="CAB4766888.1"/>
    </source>
</evidence>
<evidence type="ECO:0000313" key="6">
    <source>
        <dbReference type="EMBL" id="CAB4856077.1"/>
    </source>
</evidence>
<evidence type="ECO:0000313" key="2">
    <source>
        <dbReference type="EMBL" id="CAB4597276.1"/>
    </source>
</evidence>
<dbReference type="InterPro" id="IPR050177">
    <property type="entry name" value="Lipid_A_modif_metabolic_enz"/>
</dbReference>
<gene>
    <name evidence="2" type="ORF">UFOPK1811_00550</name>
    <name evidence="3" type="ORF">UFOPK2360_00865</name>
    <name evidence="4" type="ORF">UFOPK2659_00752</name>
    <name evidence="5" type="ORF">UFOPK2922_00081</name>
    <name evidence="6" type="ORF">UFOPK3306_00126</name>
    <name evidence="7" type="ORF">UFOPK4209_00122</name>
</gene>
<dbReference type="EMBL" id="CAEZUJ010000015">
    <property type="protein sequence ID" value="CAB4597276.1"/>
    <property type="molecule type" value="Genomic_DNA"/>
</dbReference>
<dbReference type="PANTHER" id="PTHR43245">
    <property type="entry name" value="BIFUNCTIONAL POLYMYXIN RESISTANCE PROTEIN ARNA"/>
    <property type="match status" value="1"/>
</dbReference>
<sequence>MGNNRIVIFGAAGFIGFHLASALAKNEHSELVLVDNFVRSEFDTDFKTLISRANCKFIEADARDAQFLEELIKPGDVVYNLVAFNGTDNFYEVPSDVISHSALTGINIARVCATKKVKKYYYFGSSESYAGGIENSWVPLPTPEKVPFVISDPSNPRWSYAISKQIGEMACYANGSQYGLDFLIFRIHNIYGPRMGFDHVVPDLIRKFAQGNGTVLGPDQTRSFLYIDDAIKLILELSIKSEAGDISETLINIGSDAEVRIQEVADILKSLINPALELVSQEAPAGSVARRKPDLTLLREYLSFNPLSITEGLARTKQDYFQNNRF</sequence>
<dbReference type="Gene3D" id="3.40.50.720">
    <property type="entry name" value="NAD(P)-binding Rossmann-like Domain"/>
    <property type="match status" value="1"/>
</dbReference>
<reference evidence="2" key="1">
    <citation type="submission" date="2020-05" db="EMBL/GenBank/DDBJ databases">
        <authorList>
            <person name="Chiriac C."/>
            <person name="Salcher M."/>
            <person name="Ghai R."/>
            <person name="Kavagutti S V."/>
        </authorList>
    </citation>
    <scope>NUCLEOTIDE SEQUENCE</scope>
</reference>